<feature type="region of interest" description="Disordered" evidence="1">
    <location>
        <begin position="28"/>
        <end position="58"/>
    </location>
</feature>
<dbReference type="Proteomes" id="UP001295794">
    <property type="component" value="Unassembled WGS sequence"/>
</dbReference>
<evidence type="ECO:0000313" key="3">
    <source>
        <dbReference type="Proteomes" id="UP001295794"/>
    </source>
</evidence>
<organism evidence="2 3">
    <name type="scientific">Mycena citricolor</name>
    <dbReference type="NCBI Taxonomy" id="2018698"/>
    <lineage>
        <taxon>Eukaryota</taxon>
        <taxon>Fungi</taxon>
        <taxon>Dikarya</taxon>
        <taxon>Basidiomycota</taxon>
        <taxon>Agaricomycotina</taxon>
        <taxon>Agaricomycetes</taxon>
        <taxon>Agaricomycetidae</taxon>
        <taxon>Agaricales</taxon>
        <taxon>Marasmiineae</taxon>
        <taxon>Mycenaceae</taxon>
        <taxon>Mycena</taxon>
    </lineage>
</organism>
<gene>
    <name evidence="2" type="ORF">MYCIT1_LOCUS22334</name>
</gene>
<keyword evidence="3" id="KW-1185">Reference proteome</keyword>
<comment type="caution">
    <text evidence="2">The sequence shown here is derived from an EMBL/GenBank/DDBJ whole genome shotgun (WGS) entry which is preliminary data.</text>
</comment>
<sequence>TRQSPVLAVAPVVSCWSSLSFSPLVRDRARSTSTKPPPLSSTCGISSKPGWQRGQSST</sequence>
<name>A0AAD2HHE4_9AGAR</name>
<dbReference type="AlphaFoldDB" id="A0AAD2HHE4"/>
<evidence type="ECO:0000313" key="2">
    <source>
        <dbReference type="EMBL" id="CAK5274924.1"/>
    </source>
</evidence>
<feature type="non-terminal residue" evidence="2">
    <location>
        <position position="1"/>
    </location>
</feature>
<accession>A0AAD2HHE4</accession>
<reference evidence="2" key="1">
    <citation type="submission" date="2023-11" db="EMBL/GenBank/DDBJ databases">
        <authorList>
            <person name="De Vega J J."/>
            <person name="De Vega J J."/>
        </authorList>
    </citation>
    <scope>NUCLEOTIDE SEQUENCE</scope>
</reference>
<protein>
    <submittedName>
        <fullName evidence="2">Uncharacterized protein</fullName>
    </submittedName>
</protein>
<proteinExistence type="predicted"/>
<evidence type="ECO:0000256" key="1">
    <source>
        <dbReference type="SAM" id="MobiDB-lite"/>
    </source>
</evidence>
<dbReference type="EMBL" id="CAVNYO010000403">
    <property type="protein sequence ID" value="CAK5274924.1"/>
    <property type="molecule type" value="Genomic_DNA"/>
</dbReference>